<name>A0ABW4EFI5_9RHOB</name>
<gene>
    <name evidence="8" type="ORF">ACFTOW_07715</name>
</gene>
<feature type="transmembrane region" description="Helical" evidence="7">
    <location>
        <begin position="52"/>
        <end position="72"/>
    </location>
</feature>
<keyword evidence="5 7" id="KW-1133">Transmembrane helix</keyword>
<evidence type="ECO:0000256" key="5">
    <source>
        <dbReference type="ARBA" id="ARBA00022989"/>
    </source>
</evidence>
<feature type="transmembrane region" description="Helical" evidence="7">
    <location>
        <begin position="78"/>
        <end position="96"/>
    </location>
</feature>
<feature type="transmembrane region" description="Helical" evidence="7">
    <location>
        <begin position="151"/>
        <end position="174"/>
    </location>
</feature>
<comment type="subcellular location">
    <subcellularLocation>
        <location evidence="1">Cell membrane</location>
        <topology evidence="1">Multi-pass membrane protein</topology>
    </subcellularLocation>
</comment>
<dbReference type="EMBL" id="JBHUDD010000049">
    <property type="protein sequence ID" value="MFD1509286.1"/>
    <property type="molecule type" value="Genomic_DNA"/>
</dbReference>
<dbReference type="PANTHER" id="PTHR34184:SF4">
    <property type="entry name" value="UPF0718 PROTEIN YCGR"/>
    <property type="match status" value="1"/>
</dbReference>
<dbReference type="InterPro" id="IPR052923">
    <property type="entry name" value="UPF0718"/>
</dbReference>
<dbReference type="InterPro" id="IPR005524">
    <property type="entry name" value="DUF318"/>
</dbReference>
<feature type="transmembrane region" description="Helical" evidence="7">
    <location>
        <begin position="296"/>
        <end position="318"/>
    </location>
</feature>
<keyword evidence="3" id="KW-1003">Cell membrane</keyword>
<accession>A0ABW4EFI5</accession>
<evidence type="ECO:0000256" key="3">
    <source>
        <dbReference type="ARBA" id="ARBA00022475"/>
    </source>
</evidence>
<dbReference type="Pfam" id="PF03773">
    <property type="entry name" value="ArsP_1"/>
    <property type="match status" value="1"/>
</dbReference>
<feature type="transmembrane region" description="Helical" evidence="7">
    <location>
        <begin position="252"/>
        <end position="275"/>
    </location>
</feature>
<proteinExistence type="inferred from homology"/>
<evidence type="ECO:0000256" key="2">
    <source>
        <dbReference type="ARBA" id="ARBA00006386"/>
    </source>
</evidence>
<feature type="transmembrane region" description="Helical" evidence="7">
    <location>
        <begin position="108"/>
        <end position="131"/>
    </location>
</feature>
<dbReference type="PANTHER" id="PTHR34184">
    <property type="entry name" value="UPF0718 PROTEIN YCGR"/>
    <property type="match status" value="1"/>
</dbReference>
<feature type="transmembrane region" description="Helical" evidence="7">
    <location>
        <begin position="324"/>
        <end position="345"/>
    </location>
</feature>
<evidence type="ECO:0000256" key="7">
    <source>
        <dbReference type="SAM" id="Phobius"/>
    </source>
</evidence>
<dbReference type="Proteomes" id="UP001597186">
    <property type="component" value="Unassembled WGS sequence"/>
</dbReference>
<evidence type="ECO:0000256" key="1">
    <source>
        <dbReference type="ARBA" id="ARBA00004651"/>
    </source>
</evidence>
<keyword evidence="9" id="KW-1185">Reference proteome</keyword>
<feature type="transmembrane region" description="Helical" evidence="7">
    <location>
        <begin position="23"/>
        <end position="40"/>
    </location>
</feature>
<reference evidence="9" key="1">
    <citation type="journal article" date="2019" name="Int. J. Syst. Evol. Microbiol.">
        <title>The Global Catalogue of Microorganisms (GCM) 10K type strain sequencing project: providing services to taxonomists for standard genome sequencing and annotation.</title>
        <authorList>
            <consortium name="The Broad Institute Genomics Platform"/>
            <consortium name="The Broad Institute Genome Sequencing Center for Infectious Disease"/>
            <person name="Wu L."/>
            <person name="Ma J."/>
        </authorList>
    </citation>
    <scope>NUCLEOTIDE SEQUENCE [LARGE SCALE GENOMIC DNA]</scope>
    <source>
        <strain evidence="9">CGMCC 1.12477</strain>
    </source>
</reference>
<comment type="caution">
    <text evidence="8">The sequence shown here is derived from an EMBL/GenBank/DDBJ whole genome shotgun (WGS) entry which is preliminary data.</text>
</comment>
<feature type="transmembrane region" description="Helical" evidence="7">
    <location>
        <begin position="221"/>
        <end position="246"/>
    </location>
</feature>
<protein>
    <submittedName>
        <fullName evidence="8">Permease</fullName>
    </submittedName>
</protein>
<evidence type="ECO:0000313" key="8">
    <source>
        <dbReference type="EMBL" id="MFD1509286.1"/>
    </source>
</evidence>
<organism evidence="8 9">
    <name type="scientific">Lacimonas salitolerans</name>
    <dbReference type="NCBI Taxonomy" id="1323750"/>
    <lineage>
        <taxon>Bacteria</taxon>
        <taxon>Pseudomonadati</taxon>
        <taxon>Pseudomonadota</taxon>
        <taxon>Alphaproteobacteria</taxon>
        <taxon>Rhodobacterales</taxon>
        <taxon>Paracoccaceae</taxon>
        <taxon>Lacimonas</taxon>
    </lineage>
</organism>
<keyword evidence="4 7" id="KW-0812">Transmembrane</keyword>
<sequence>MTDATIPHGPRAALRSLWRDHRVWLASGLILLALAITDTAQALDSTQFAFAALLRTAPFLILSIGIAAWANATGADNLIAKAFTGAPLLMVGLGALAGGISPFCSCGVIPLIAALLAMGVPLSAVMAFWLASPIMDPSMFVLTAGVLDLEFAIAKTLSAIGLGVFGGLVVHVLARGGAFADPLREGVGNGGCGGSKLRAPQPVVWRFWADADRRAKFAKTAWTTTLFLAKWLFLAFILESLMLAWIPAETVTAALGGSGIVPIITATFVGVPAYLNGYAALPLVGGLIEQGMAPGAGLAFLVAGGVTSIPAAMAVWALAKPQVFALYIALSLSGAFTVGLLFQLWQAV</sequence>
<evidence type="ECO:0000256" key="6">
    <source>
        <dbReference type="ARBA" id="ARBA00023136"/>
    </source>
</evidence>
<dbReference type="RefSeq" id="WP_379914487.1">
    <property type="nucleotide sequence ID" value="NZ_JBHUDD010000049.1"/>
</dbReference>
<evidence type="ECO:0000256" key="4">
    <source>
        <dbReference type="ARBA" id="ARBA00022692"/>
    </source>
</evidence>
<evidence type="ECO:0000313" key="9">
    <source>
        <dbReference type="Proteomes" id="UP001597186"/>
    </source>
</evidence>
<keyword evidence="6 7" id="KW-0472">Membrane</keyword>
<comment type="similarity">
    <text evidence="2">Belongs to the UPF0718 family.</text>
</comment>